<feature type="transmembrane region" description="Helical" evidence="7">
    <location>
        <begin position="272"/>
        <end position="296"/>
    </location>
</feature>
<reference evidence="9 10" key="1">
    <citation type="journal article" date="2016" name="Nat. Commun.">
        <title>Thousands of microbial genomes shed light on interconnected biogeochemical processes in an aquifer system.</title>
        <authorList>
            <person name="Anantharaman K."/>
            <person name="Brown C.T."/>
            <person name="Hug L.A."/>
            <person name="Sharon I."/>
            <person name="Castelle C.J."/>
            <person name="Probst A.J."/>
            <person name="Thomas B.C."/>
            <person name="Singh A."/>
            <person name="Wilkins M.J."/>
            <person name="Karaoz U."/>
            <person name="Brodie E.L."/>
            <person name="Williams K.H."/>
            <person name="Hubbard S.S."/>
            <person name="Banfield J.F."/>
        </authorList>
    </citation>
    <scope>NUCLEOTIDE SEQUENCE [LARGE SCALE GENOMIC DNA]</scope>
</reference>
<comment type="subcellular location">
    <subcellularLocation>
        <location evidence="1">Membrane</location>
        <topology evidence="1">Multi-pass membrane protein</topology>
    </subcellularLocation>
</comment>
<keyword evidence="6 7" id="KW-0472">Membrane</keyword>
<dbReference type="PANTHER" id="PTHR30576:SF0">
    <property type="entry name" value="UNDECAPRENYL-PHOSPHATE N-ACETYLGALACTOSAMINYL 1-PHOSPHATE TRANSFERASE-RELATED"/>
    <property type="match status" value="1"/>
</dbReference>
<evidence type="ECO:0000256" key="3">
    <source>
        <dbReference type="ARBA" id="ARBA00022679"/>
    </source>
</evidence>
<evidence type="ECO:0000256" key="2">
    <source>
        <dbReference type="ARBA" id="ARBA00006464"/>
    </source>
</evidence>
<evidence type="ECO:0000313" key="10">
    <source>
        <dbReference type="Proteomes" id="UP000177171"/>
    </source>
</evidence>
<dbReference type="GO" id="GO:0016020">
    <property type="term" value="C:membrane"/>
    <property type="evidence" value="ECO:0007669"/>
    <property type="project" value="UniProtKB-SubCell"/>
</dbReference>
<evidence type="ECO:0000256" key="1">
    <source>
        <dbReference type="ARBA" id="ARBA00004141"/>
    </source>
</evidence>
<name>A0A1G2LUF2_9BACT</name>
<comment type="caution">
    <text evidence="9">The sequence shown here is derived from an EMBL/GenBank/DDBJ whole genome shotgun (WGS) entry which is preliminary data.</text>
</comment>
<evidence type="ECO:0000256" key="5">
    <source>
        <dbReference type="ARBA" id="ARBA00022989"/>
    </source>
</evidence>
<feature type="transmembrane region" description="Helical" evidence="7">
    <location>
        <begin position="111"/>
        <end position="132"/>
    </location>
</feature>
<dbReference type="Proteomes" id="UP000177171">
    <property type="component" value="Unassembled WGS sequence"/>
</dbReference>
<feature type="transmembrane region" description="Helical" evidence="7">
    <location>
        <begin position="12"/>
        <end position="29"/>
    </location>
</feature>
<evidence type="ECO:0000259" key="8">
    <source>
        <dbReference type="Pfam" id="PF02397"/>
    </source>
</evidence>
<protein>
    <recommendedName>
        <fullName evidence="8">Bacterial sugar transferase domain-containing protein</fullName>
    </recommendedName>
</protein>
<evidence type="ECO:0000256" key="4">
    <source>
        <dbReference type="ARBA" id="ARBA00022692"/>
    </source>
</evidence>
<sequence>MNGFGKKLKLTVLFGGDTAILYLSLYLALTIRNLEFPETIIWQQHLYPFSIAFGIWLIVFIIAGLYDLRIIKNESKFLEKLIRTIIFNALFAILVFYLIPSFRITPKTNLFLTLILSTILIFGWRLIFNSFLSAAVKNRVLFFGMTPEVIAMADYLKYNPQLGYETTAMMLAEKEEYLNPLPYKVFAFDQSLKHVISDTASDTIIVSENIKENKTFVKMFFEIIPLGAAIIDFPEFYESITGKIPISLIQEVWFLEHLVGGKKRVFELFKRINDIAISILLLIPTLAITPFVALLIKLSGEGPVFYRQTRVGYHGKEFWLLKFRSMIKDADKMSGFKKTGEQDFRYTKIGLFLRKSYLDELPQIWNILKGEMSFVGPRPERPEYVSDLKKNIPFYEMRLLVTPGITGWAQTNMEDDASVEDAPEKMQYDLFYIKNQSFLLDLNIILKTILTILSRSGR</sequence>
<keyword evidence="5 7" id="KW-1133">Transmembrane helix</keyword>
<keyword evidence="3" id="KW-0808">Transferase</keyword>
<dbReference type="InterPro" id="IPR003362">
    <property type="entry name" value="Bact_transf"/>
</dbReference>
<accession>A0A1G2LUF2</accession>
<dbReference type="InterPro" id="IPR017475">
    <property type="entry name" value="EPS_sugar_tfrase"/>
</dbReference>
<evidence type="ECO:0000256" key="7">
    <source>
        <dbReference type="SAM" id="Phobius"/>
    </source>
</evidence>
<dbReference type="PANTHER" id="PTHR30576">
    <property type="entry name" value="COLANIC BIOSYNTHESIS UDP-GLUCOSE LIPID CARRIER TRANSFERASE"/>
    <property type="match status" value="1"/>
</dbReference>
<comment type="similarity">
    <text evidence="2">Belongs to the bacterial sugar transferase family.</text>
</comment>
<feature type="domain" description="Bacterial sugar transferase" evidence="8">
    <location>
        <begin position="270"/>
        <end position="453"/>
    </location>
</feature>
<gene>
    <name evidence="9" type="ORF">A3G49_06350</name>
</gene>
<organism evidence="9 10">
    <name type="scientific">Candidatus Sungbacteria bacterium RIFCSPLOWO2_12_FULL_41_11</name>
    <dbReference type="NCBI Taxonomy" id="1802286"/>
    <lineage>
        <taxon>Bacteria</taxon>
        <taxon>Candidatus Sungiibacteriota</taxon>
    </lineage>
</organism>
<proteinExistence type="inferred from homology"/>
<dbReference type="AlphaFoldDB" id="A0A1G2LUF2"/>
<evidence type="ECO:0000256" key="6">
    <source>
        <dbReference type="ARBA" id="ARBA00023136"/>
    </source>
</evidence>
<evidence type="ECO:0000313" key="9">
    <source>
        <dbReference type="EMBL" id="OHA14441.1"/>
    </source>
</evidence>
<dbReference type="EMBL" id="MHQY01000007">
    <property type="protein sequence ID" value="OHA14441.1"/>
    <property type="molecule type" value="Genomic_DNA"/>
</dbReference>
<feature type="transmembrane region" description="Helical" evidence="7">
    <location>
        <begin position="49"/>
        <end position="68"/>
    </location>
</feature>
<keyword evidence="4 7" id="KW-0812">Transmembrane</keyword>
<dbReference type="GO" id="GO:0016780">
    <property type="term" value="F:phosphotransferase activity, for other substituted phosphate groups"/>
    <property type="evidence" value="ECO:0007669"/>
    <property type="project" value="TreeGrafter"/>
</dbReference>
<dbReference type="Pfam" id="PF02397">
    <property type="entry name" value="Bac_transf"/>
    <property type="match status" value="1"/>
</dbReference>
<dbReference type="NCBIfam" id="TIGR03025">
    <property type="entry name" value="EPS_sugtrans"/>
    <property type="match status" value="1"/>
</dbReference>
<feature type="transmembrane region" description="Helical" evidence="7">
    <location>
        <begin position="80"/>
        <end position="99"/>
    </location>
</feature>